<keyword evidence="2" id="KW-1185">Reference proteome</keyword>
<dbReference type="OrthoDB" id="9792261at2"/>
<accession>E4TGZ0</accession>
<dbReference type="Gene3D" id="3.20.20.150">
    <property type="entry name" value="Divalent-metal-dependent TIM barrel enzymes"/>
    <property type="match status" value="1"/>
</dbReference>
<organism evidence="1 2">
    <name type="scientific">Calditerrivibrio nitroreducens (strain DSM 19672 / NBRC 101217 / Yu37-1)</name>
    <dbReference type="NCBI Taxonomy" id="768670"/>
    <lineage>
        <taxon>Bacteria</taxon>
        <taxon>Pseudomonadati</taxon>
        <taxon>Deferribacterota</taxon>
        <taxon>Deferribacteres</taxon>
        <taxon>Deferribacterales</taxon>
        <taxon>Calditerrivibrionaceae</taxon>
    </lineage>
</organism>
<dbReference type="AlphaFoldDB" id="E4TGZ0"/>
<evidence type="ECO:0000313" key="1">
    <source>
        <dbReference type="EMBL" id="ADR19788.1"/>
    </source>
</evidence>
<dbReference type="STRING" id="768670.Calni_1884"/>
<protein>
    <submittedName>
        <fullName evidence="1">Xylose isomerase domain-containing protein TIM barrel</fullName>
    </submittedName>
</protein>
<evidence type="ECO:0000313" key="2">
    <source>
        <dbReference type="Proteomes" id="UP000007039"/>
    </source>
</evidence>
<dbReference type="RefSeq" id="WP_013451998.1">
    <property type="nucleotide sequence ID" value="NC_014758.1"/>
</dbReference>
<sequence length="239" mass="28338">MKEINSIGTTSFILHDTRLKNVEYLKGLVDIVQLLYLESFEDIKSPEDLNEIRKLQLIKNDIEYFIHMPIDLKLSHRAEWAKLNHFANVLKPLNPQHLIIHPENEEIFFEEMVNFIAIYPNTLIENINEVTFFDKVSSNHADICFDVGHAIIAGVDIRWFLNRYKDNIKAYHLHGVNEGKDHLSVRHIDLKLLKYLLDFAIDHNVKIIIEVFGEKDFYDSKEFLRGFFKDHGYIYHRWD</sequence>
<dbReference type="KEGG" id="cni:Calni_1884"/>
<proteinExistence type="predicted"/>
<dbReference type="NCBIfam" id="NF041277">
    <property type="entry name" value="coba_remo_CbiR"/>
    <property type="match status" value="1"/>
</dbReference>
<reference evidence="1 2" key="2">
    <citation type="journal article" date="2011" name="Stand. Genomic Sci.">
        <title>Complete genome sequence of Calditerrivibrio nitroreducens type strain (Yu37-1).</title>
        <authorList>
            <person name="Pitluck S."/>
            <person name="Sikorski J."/>
            <person name="Zeytun A."/>
            <person name="Lapidus A."/>
            <person name="Nolan M."/>
            <person name="Lucas S."/>
            <person name="Hammon N."/>
            <person name="Deshpande S."/>
            <person name="Cheng J.F."/>
            <person name="Tapia R."/>
            <person name="Han C."/>
            <person name="Goodwin L."/>
            <person name="Liolios K."/>
            <person name="Pagani I."/>
            <person name="Ivanova N."/>
            <person name="Mavromatis K."/>
            <person name="Pati A."/>
            <person name="Chen A."/>
            <person name="Palaniappan K."/>
            <person name="Hauser L."/>
            <person name="Chang Y.J."/>
            <person name="Jeffries C.D."/>
            <person name="Detter J.C."/>
            <person name="Brambilla E."/>
            <person name="Djao O.D."/>
            <person name="Rohde M."/>
            <person name="Spring S."/>
            <person name="Goker M."/>
            <person name="Woyke T."/>
            <person name="Bristow J."/>
            <person name="Eisen J.A."/>
            <person name="Markowitz V."/>
            <person name="Hugenholtz P."/>
            <person name="Kyrpides N.C."/>
            <person name="Klenk H.P."/>
            <person name="Land M."/>
        </authorList>
    </citation>
    <scope>NUCLEOTIDE SEQUENCE [LARGE SCALE GENOMIC DNA]</scope>
    <source>
        <strain evidence="2">DSM 19672 / NBRC 101217 / Yu37-1</strain>
    </source>
</reference>
<keyword evidence="1" id="KW-0413">Isomerase</keyword>
<dbReference type="HOGENOM" id="CLU_1248946_0_0_0"/>
<dbReference type="SUPFAM" id="SSF51658">
    <property type="entry name" value="Xylose isomerase-like"/>
    <property type="match status" value="1"/>
</dbReference>
<name>E4TGZ0_CALNY</name>
<dbReference type="EMBL" id="CP002347">
    <property type="protein sequence ID" value="ADR19788.1"/>
    <property type="molecule type" value="Genomic_DNA"/>
</dbReference>
<dbReference type="eggNOG" id="COG1082">
    <property type="taxonomic scope" value="Bacteria"/>
</dbReference>
<reference key="1">
    <citation type="submission" date="2010-11" db="EMBL/GenBank/DDBJ databases">
        <title>The complete genome of chromosome of Calditerrivibrio nitroreducens DSM 19672.</title>
        <authorList>
            <consortium name="US DOE Joint Genome Institute (JGI-PGF)"/>
            <person name="Lucas S."/>
            <person name="Copeland A."/>
            <person name="Lapidus A."/>
            <person name="Bruce D."/>
            <person name="Goodwin L."/>
            <person name="Pitluck S."/>
            <person name="Kyrpides N."/>
            <person name="Mavromatis K."/>
            <person name="Ivanova N."/>
            <person name="Mikhailova N."/>
            <person name="Zeytun A."/>
            <person name="Brettin T."/>
            <person name="Detter J.C."/>
            <person name="Tapia R."/>
            <person name="Han C."/>
            <person name="Land M."/>
            <person name="Hauser L."/>
            <person name="Markowitz V."/>
            <person name="Cheng J.-F."/>
            <person name="Hugenholtz P."/>
            <person name="Woyke T."/>
            <person name="Wu D."/>
            <person name="Spring S."/>
            <person name="Schroeder M."/>
            <person name="Brambilla E."/>
            <person name="Klenk H.-P."/>
            <person name="Eisen J.A."/>
        </authorList>
    </citation>
    <scope>NUCLEOTIDE SEQUENCE [LARGE SCALE GENOMIC DNA]</scope>
    <source>
        <strain>DSM 19672</strain>
    </source>
</reference>
<gene>
    <name evidence="1" type="ordered locus">Calni_1884</name>
</gene>
<dbReference type="Proteomes" id="UP000007039">
    <property type="component" value="Chromosome"/>
</dbReference>
<dbReference type="InterPro" id="IPR036237">
    <property type="entry name" value="Xyl_isomerase-like_sf"/>
</dbReference>
<dbReference type="GO" id="GO:0016853">
    <property type="term" value="F:isomerase activity"/>
    <property type="evidence" value="ECO:0007669"/>
    <property type="project" value="UniProtKB-KW"/>
</dbReference>